<dbReference type="InterPro" id="IPR036179">
    <property type="entry name" value="Ig-like_dom_sf"/>
</dbReference>
<dbReference type="SUPFAM" id="SSF48726">
    <property type="entry name" value="Immunoglobulin"/>
    <property type="match status" value="4"/>
</dbReference>
<gene>
    <name evidence="8" type="ORF">MCOR_9165</name>
</gene>
<dbReference type="InterPro" id="IPR013783">
    <property type="entry name" value="Ig-like_fold"/>
</dbReference>
<accession>A0A6J8AM54</accession>
<dbReference type="SMART" id="SM00409">
    <property type="entry name" value="IG"/>
    <property type="match status" value="4"/>
</dbReference>
<protein>
    <recommendedName>
        <fullName evidence="7">Ig-like domain-containing protein</fullName>
    </recommendedName>
</protein>
<proteinExistence type="predicted"/>
<dbReference type="AlphaFoldDB" id="A0A6J8AM54"/>
<dbReference type="PANTHER" id="PTHR11640">
    <property type="entry name" value="NEPHRIN"/>
    <property type="match status" value="1"/>
</dbReference>
<dbReference type="InterPro" id="IPR003598">
    <property type="entry name" value="Ig_sub2"/>
</dbReference>
<keyword evidence="6" id="KW-1133">Transmembrane helix</keyword>
<keyword evidence="2 6" id="KW-0472">Membrane</keyword>
<feature type="domain" description="Ig-like" evidence="7">
    <location>
        <begin position="76"/>
        <end position="164"/>
    </location>
</feature>
<reference evidence="8 9" key="1">
    <citation type="submission" date="2020-06" db="EMBL/GenBank/DDBJ databases">
        <authorList>
            <person name="Li R."/>
            <person name="Bekaert M."/>
        </authorList>
    </citation>
    <scope>NUCLEOTIDE SEQUENCE [LARGE SCALE GENOMIC DNA]</scope>
    <source>
        <strain evidence="9">wild</strain>
    </source>
</reference>
<dbReference type="Gene3D" id="2.60.40.10">
    <property type="entry name" value="Immunoglobulins"/>
    <property type="match status" value="4"/>
</dbReference>
<evidence type="ECO:0000256" key="5">
    <source>
        <dbReference type="ARBA" id="ARBA00023319"/>
    </source>
</evidence>
<dbReference type="Pfam" id="PF13927">
    <property type="entry name" value="Ig_3"/>
    <property type="match status" value="1"/>
</dbReference>
<evidence type="ECO:0000256" key="3">
    <source>
        <dbReference type="ARBA" id="ARBA00023157"/>
    </source>
</evidence>
<evidence type="ECO:0000256" key="6">
    <source>
        <dbReference type="SAM" id="Phobius"/>
    </source>
</evidence>
<keyword evidence="4" id="KW-0325">Glycoprotein</keyword>
<dbReference type="SMART" id="SM00408">
    <property type="entry name" value="IGc2"/>
    <property type="match status" value="3"/>
</dbReference>
<feature type="transmembrane region" description="Helical" evidence="6">
    <location>
        <begin position="596"/>
        <end position="617"/>
    </location>
</feature>
<name>A0A6J8AM54_MYTCO</name>
<dbReference type="PROSITE" id="PS50835">
    <property type="entry name" value="IG_LIKE"/>
    <property type="match status" value="4"/>
</dbReference>
<feature type="domain" description="Ig-like" evidence="7">
    <location>
        <begin position="1"/>
        <end position="72"/>
    </location>
</feature>
<evidence type="ECO:0000256" key="2">
    <source>
        <dbReference type="ARBA" id="ARBA00023136"/>
    </source>
</evidence>
<sequence>MKWLGPPHFTTYTYKDSVKRSLPHFERLSVVGNHSAGEYNLEIRNVSLVDIGEYRCMTTNGTSPVTADIRLELYRPPLDMQIANMDATGVITVHEDENRSLACSVKSGNPVEDMMWKRGNETIAVGGPEFISYSFRPIRDDHLANFTCVANNSDTEIPVHQTIQICVELIPKVKILTDVTRNDILEGSSSSLKCQYDTNVHPITFRWQRNDLLIANGTMEHHQNIHLEIINVSRNESGSYKCLVSNRIGTGSDKTSILVTYKPHTLSANYTFETMLNNPAKILIQVESYEKPIALWAFSVGGTVGIWDIRKKRNSSMFILSSTVVPKLQEEFGIYGARIRNAAGSIDIKVNVYQSDIPVSVSAAHTECNVSSTAVLKCFFNVTTTEQLTCIWKHYIEGTYVRSVEGINHGNMSALRIAHCNPEDEGEYKCVVKINGTEFSSSTILTVNGPPFVVNTSILFDHWLSIISVYFYSKSVFKDPVWYLKMNNTLNSEYKINVESNTFNQSTSTASIRMNKYGVQVNIPGNLLVLITSRNLTKKDILICQLQNVYGTTEIPFYITNAREEYFAILPKDERELTTVSDPVLSGKGIFQVYSLYIYISCVVLVLFVFIIGSLMVQNKLKSHTTEELTVPLPTIIDESFTRRLSNSMQMVSSTHAIVSLNSSPREQNIESESDSSLYEYPMSCPVIDHLSYDYVDNTKLDIHFYDICKEKRTHDEKGNVIGNSDDTISSYTVPHNAYLVVLGSTNSFSIRNDTLAADLDKRKSLETFEKRNQLMKDSASARKRLHSI</sequence>
<keyword evidence="6" id="KW-0812">Transmembrane</keyword>
<evidence type="ECO:0000313" key="8">
    <source>
        <dbReference type="EMBL" id="CAC5370252.1"/>
    </source>
</evidence>
<comment type="subcellular location">
    <subcellularLocation>
        <location evidence="1">Membrane</location>
        <topology evidence="1">Single-pass type I membrane protein</topology>
    </subcellularLocation>
</comment>
<keyword evidence="5" id="KW-0393">Immunoglobulin domain</keyword>
<dbReference type="InterPro" id="IPR003599">
    <property type="entry name" value="Ig_sub"/>
</dbReference>
<dbReference type="GO" id="GO:0016020">
    <property type="term" value="C:membrane"/>
    <property type="evidence" value="ECO:0007669"/>
    <property type="project" value="UniProtKB-SubCell"/>
</dbReference>
<dbReference type="OrthoDB" id="10012075at2759"/>
<evidence type="ECO:0000259" key="7">
    <source>
        <dbReference type="PROSITE" id="PS50835"/>
    </source>
</evidence>
<feature type="domain" description="Ig-like" evidence="7">
    <location>
        <begin position="171"/>
        <end position="260"/>
    </location>
</feature>
<dbReference type="InterPro" id="IPR007110">
    <property type="entry name" value="Ig-like_dom"/>
</dbReference>
<feature type="domain" description="Ig-like" evidence="7">
    <location>
        <begin position="358"/>
        <end position="446"/>
    </location>
</feature>
<keyword evidence="9" id="KW-1185">Reference proteome</keyword>
<evidence type="ECO:0000313" key="9">
    <source>
        <dbReference type="Proteomes" id="UP000507470"/>
    </source>
</evidence>
<evidence type="ECO:0000256" key="1">
    <source>
        <dbReference type="ARBA" id="ARBA00004479"/>
    </source>
</evidence>
<organism evidence="8 9">
    <name type="scientific">Mytilus coruscus</name>
    <name type="common">Sea mussel</name>
    <dbReference type="NCBI Taxonomy" id="42192"/>
    <lineage>
        <taxon>Eukaryota</taxon>
        <taxon>Metazoa</taxon>
        <taxon>Spiralia</taxon>
        <taxon>Lophotrochozoa</taxon>
        <taxon>Mollusca</taxon>
        <taxon>Bivalvia</taxon>
        <taxon>Autobranchia</taxon>
        <taxon>Pteriomorphia</taxon>
        <taxon>Mytilida</taxon>
        <taxon>Mytiloidea</taxon>
        <taxon>Mytilidae</taxon>
        <taxon>Mytilinae</taxon>
        <taxon>Mytilus</taxon>
    </lineage>
</organism>
<dbReference type="InterPro" id="IPR051275">
    <property type="entry name" value="Cell_adhesion_signaling"/>
</dbReference>
<dbReference type="EMBL" id="CACVKT020001665">
    <property type="protein sequence ID" value="CAC5370252.1"/>
    <property type="molecule type" value="Genomic_DNA"/>
</dbReference>
<evidence type="ECO:0000256" key="4">
    <source>
        <dbReference type="ARBA" id="ARBA00023180"/>
    </source>
</evidence>
<keyword evidence="3" id="KW-1015">Disulfide bond</keyword>
<dbReference type="Proteomes" id="UP000507470">
    <property type="component" value="Unassembled WGS sequence"/>
</dbReference>